<reference evidence="2 3" key="1">
    <citation type="journal article" date="2020" name="ISME J.">
        <title>Comparative genomics reveals insights into cyanobacterial evolution and habitat adaptation.</title>
        <authorList>
            <person name="Chen M.Y."/>
            <person name="Teng W.K."/>
            <person name="Zhao L."/>
            <person name="Hu C.X."/>
            <person name="Zhou Y.K."/>
            <person name="Han B.P."/>
            <person name="Song L.R."/>
            <person name="Shu W.S."/>
        </authorList>
    </citation>
    <scope>NUCLEOTIDE SEQUENCE [LARGE SCALE GENOMIC DNA]</scope>
    <source>
        <strain evidence="2 3">FACHB-838</strain>
    </source>
</reference>
<dbReference type="RefSeq" id="WP_190943149.1">
    <property type="nucleotide sequence ID" value="NZ_JACJSI010000061.1"/>
</dbReference>
<protein>
    <submittedName>
        <fullName evidence="2">Uncharacterized protein</fullName>
    </submittedName>
</protein>
<keyword evidence="3" id="KW-1185">Reference proteome</keyword>
<dbReference type="Proteomes" id="UP000623440">
    <property type="component" value="Unassembled WGS sequence"/>
</dbReference>
<sequence length="122" mass="13851">MEIAAQSPVGRAVYYGGVNQWFPMLYLKNFSGYDRDTKQFVNSAPSDQHSSHLESNSSSTPTTQAQQMLALLEKTKANLIDEFIQTELKLDGIPPELIRLGIEKLLQNSPVKYKFNDWNNQN</sequence>
<comment type="caution">
    <text evidence="2">The sequence shown here is derived from an EMBL/GenBank/DDBJ whole genome shotgun (WGS) entry which is preliminary data.</text>
</comment>
<gene>
    <name evidence="2" type="ORF">H6G97_24230</name>
</gene>
<accession>A0ABR8DT01</accession>
<proteinExistence type="predicted"/>
<evidence type="ECO:0000256" key="1">
    <source>
        <dbReference type="SAM" id="MobiDB-lite"/>
    </source>
</evidence>
<name>A0ABR8DT01_9NOSO</name>
<evidence type="ECO:0000313" key="3">
    <source>
        <dbReference type="Proteomes" id="UP000623440"/>
    </source>
</evidence>
<evidence type="ECO:0000313" key="2">
    <source>
        <dbReference type="EMBL" id="MBD2532521.1"/>
    </source>
</evidence>
<feature type="region of interest" description="Disordered" evidence="1">
    <location>
        <begin position="38"/>
        <end position="65"/>
    </location>
</feature>
<dbReference type="EMBL" id="JACJSI010000061">
    <property type="protein sequence ID" value="MBD2532521.1"/>
    <property type="molecule type" value="Genomic_DNA"/>
</dbReference>
<organism evidence="2 3">
    <name type="scientific">Nostoc flagelliforme FACHB-838</name>
    <dbReference type="NCBI Taxonomy" id="2692904"/>
    <lineage>
        <taxon>Bacteria</taxon>
        <taxon>Bacillati</taxon>
        <taxon>Cyanobacteriota</taxon>
        <taxon>Cyanophyceae</taxon>
        <taxon>Nostocales</taxon>
        <taxon>Nostocaceae</taxon>
        <taxon>Nostoc</taxon>
    </lineage>
</organism>